<sequence>MKLKSVFLSAAIVAALGATSVQAASNGTINFTGHIIDKTCDVKIDGKASPGAVNIDAVDKTELSTAGAKAKRTGFNIELSNCSGSASVTKAAAFFENGPTVDPVTYRLLNTSADPKPATNVQLQLVDAVSGDPIQIGSPNQKDSSTTYDLTSGSATLSYAVEYYATGAATPGPVTSSVNFTINYI</sequence>
<keyword evidence="3 5" id="KW-0732">Signal</keyword>
<dbReference type="PANTHER" id="PTHR33420">
    <property type="entry name" value="FIMBRIAL SUBUNIT ELFA-RELATED"/>
    <property type="match status" value="1"/>
</dbReference>
<dbReference type="InterPro" id="IPR036937">
    <property type="entry name" value="Adhesion_dom_fimbrial_sf"/>
</dbReference>
<evidence type="ECO:0000256" key="5">
    <source>
        <dbReference type="SAM" id="SignalP"/>
    </source>
</evidence>
<dbReference type="EMBL" id="FOLW01000001">
    <property type="protein sequence ID" value="SFC08674.1"/>
    <property type="molecule type" value="Genomic_DNA"/>
</dbReference>
<dbReference type="SUPFAM" id="SSF49401">
    <property type="entry name" value="Bacterial adhesins"/>
    <property type="match status" value="1"/>
</dbReference>
<evidence type="ECO:0000256" key="4">
    <source>
        <dbReference type="ARBA" id="ARBA00023263"/>
    </source>
</evidence>
<dbReference type="InterPro" id="IPR008966">
    <property type="entry name" value="Adhesion_dom_sf"/>
</dbReference>
<evidence type="ECO:0000313" key="7">
    <source>
        <dbReference type="Proteomes" id="UP000226420"/>
    </source>
</evidence>
<protein>
    <submittedName>
        <fullName evidence="6">Major type 1 subunit fimbrin (Pilin)</fullName>
    </submittedName>
</protein>
<proteinExistence type="inferred from homology"/>
<dbReference type="Gene3D" id="2.60.40.1090">
    <property type="entry name" value="Fimbrial-type adhesion domain"/>
    <property type="match status" value="1"/>
</dbReference>
<gene>
    <name evidence="6" type="ORF">SAMN02745723_101346</name>
</gene>
<evidence type="ECO:0000313" key="6">
    <source>
        <dbReference type="EMBL" id="SFC08674.1"/>
    </source>
</evidence>
<dbReference type="Proteomes" id="UP000226420">
    <property type="component" value="Unassembled WGS sequence"/>
</dbReference>
<dbReference type="GO" id="GO:0043709">
    <property type="term" value="P:cell adhesion involved in single-species biofilm formation"/>
    <property type="evidence" value="ECO:0007669"/>
    <property type="project" value="TreeGrafter"/>
</dbReference>
<accession>A0AAJ4W806</accession>
<name>A0AAJ4W806_9GAMM</name>
<feature type="signal peptide" evidence="5">
    <location>
        <begin position="1"/>
        <end position="23"/>
    </location>
</feature>
<comment type="subcellular location">
    <subcellularLocation>
        <location evidence="1">Fimbrium</location>
    </subcellularLocation>
</comment>
<dbReference type="InterPro" id="IPR050263">
    <property type="entry name" value="Bact_Fimbrial_Adh_Pro"/>
</dbReference>
<dbReference type="Pfam" id="PF16970">
    <property type="entry name" value="FimA"/>
    <property type="match status" value="1"/>
</dbReference>
<dbReference type="RefSeq" id="WP_083399611.1">
    <property type="nucleotide sequence ID" value="NZ_FOLW01000001.1"/>
</dbReference>
<comment type="caution">
    <text evidence="6">The sequence shown here is derived from an EMBL/GenBank/DDBJ whole genome shotgun (WGS) entry which is preliminary data.</text>
</comment>
<keyword evidence="4" id="KW-0281">Fimbrium</keyword>
<feature type="chain" id="PRO_5042608724" evidence="5">
    <location>
        <begin position="24"/>
        <end position="185"/>
    </location>
</feature>
<evidence type="ECO:0000256" key="3">
    <source>
        <dbReference type="ARBA" id="ARBA00022729"/>
    </source>
</evidence>
<dbReference type="PANTHER" id="PTHR33420:SF3">
    <property type="entry name" value="FIMBRIAL SUBUNIT ELFA"/>
    <property type="match status" value="1"/>
</dbReference>
<dbReference type="InterPro" id="IPR039458">
    <property type="entry name" value="FimA-like"/>
</dbReference>
<evidence type="ECO:0000256" key="1">
    <source>
        <dbReference type="ARBA" id="ARBA00004561"/>
    </source>
</evidence>
<organism evidence="6 7">
    <name type="scientific">Pragia fontium DSM 5563 = ATCC 49100</name>
    <dbReference type="NCBI Taxonomy" id="1122977"/>
    <lineage>
        <taxon>Bacteria</taxon>
        <taxon>Pseudomonadati</taxon>
        <taxon>Pseudomonadota</taxon>
        <taxon>Gammaproteobacteria</taxon>
        <taxon>Enterobacterales</taxon>
        <taxon>Budviciaceae</taxon>
        <taxon>Pragia</taxon>
    </lineage>
</organism>
<dbReference type="AlphaFoldDB" id="A0AAJ4W806"/>
<comment type="similarity">
    <text evidence="2">Belongs to the fimbrial protein family.</text>
</comment>
<dbReference type="GO" id="GO:0009289">
    <property type="term" value="C:pilus"/>
    <property type="evidence" value="ECO:0007669"/>
    <property type="project" value="UniProtKB-SubCell"/>
</dbReference>
<evidence type="ECO:0000256" key="2">
    <source>
        <dbReference type="ARBA" id="ARBA00006671"/>
    </source>
</evidence>
<reference evidence="6 7" key="1">
    <citation type="submission" date="2016-10" db="EMBL/GenBank/DDBJ databases">
        <authorList>
            <person name="Varghese N."/>
            <person name="Submissions S."/>
        </authorList>
    </citation>
    <scope>NUCLEOTIDE SEQUENCE [LARGE SCALE GENOMIC DNA]</scope>
    <source>
        <strain evidence="6 7">DSM 5563</strain>
    </source>
</reference>